<accession>A0ABD3GG36</accession>
<feature type="compositionally biased region" description="Basic and acidic residues" evidence="1">
    <location>
        <begin position="143"/>
        <end position="152"/>
    </location>
</feature>
<sequence>MDEEKEDEEVIVRETAPIGAAVSREGSSSSGQPPGDASHATASQVQVMHAGAQGLRRREEPESLRRLSEAMEGWKTKQLEIQRKLMEEFDHMGKDLSQMQHEAANFKTEIDVVKEGFQKRASAAGSSRDRTSVLATPLNSVEDTSKSKDPPK</sequence>
<feature type="region of interest" description="Disordered" evidence="1">
    <location>
        <begin position="120"/>
        <end position="152"/>
    </location>
</feature>
<dbReference type="Proteomes" id="UP001633002">
    <property type="component" value="Unassembled WGS sequence"/>
</dbReference>
<feature type="compositionally biased region" description="Polar residues" evidence="1">
    <location>
        <begin position="133"/>
        <end position="142"/>
    </location>
</feature>
<protein>
    <submittedName>
        <fullName evidence="2">Uncharacterized protein</fullName>
    </submittedName>
</protein>
<evidence type="ECO:0000313" key="2">
    <source>
        <dbReference type="EMBL" id="KAL3678150.1"/>
    </source>
</evidence>
<name>A0ABD3GG36_9MARC</name>
<evidence type="ECO:0000256" key="1">
    <source>
        <dbReference type="SAM" id="MobiDB-lite"/>
    </source>
</evidence>
<reference evidence="2 3" key="1">
    <citation type="submission" date="2024-09" db="EMBL/GenBank/DDBJ databases">
        <title>Chromosome-scale assembly of Riccia sorocarpa.</title>
        <authorList>
            <person name="Paukszto L."/>
        </authorList>
    </citation>
    <scope>NUCLEOTIDE SEQUENCE [LARGE SCALE GENOMIC DNA]</scope>
    <source>
        <strain evidence="2">LP-2024</strain>
        <tissue evidence="2">Aerial parts of the thallus</tissue>
    </source>
</reference>
<organism evidence="2 3">
    <name type="scientific">Riccia sorocarpa</name>
    <dbReference type="NCBI Taxonomy" id="122646"/>
    <lineage>
        <taxon>Eukaryota</taxon>
        <taxon>Viridiplantae</taxon>
        <taxon>Streptophyta</taxon>
        <taxon>Embryophyta</taxon>
        <taxon>Marchantiophyta</taxon>
        <taxon>Marchantiopsida</taxon>
        <taxon>Marchantiidae</taxon>
        <taxon>Marchantiales</taxon>
        <taxon>Ricciaceae</taxon>
        <taxon>Riccia</taxon>
    </lineage>
</organism>
<feature type="compositionally biased region" description="Basic and acidic residues" evidence="1">
    <location>
        <begin position="56"/>
        <end position="66"/>
    </location>
</feature>
<dbReference type="EMBL" id="JBJQOH010000007">
    <property type="protein sequence ID" value="KAL3678150.1"/>
    <property type="molecule type" value="Genomic_DNA"/>
</dbReference>
<feature type="region of interest" description="Disordered" evidence="1">
    <location>
        <begin position="1"/>
        <end position="66"/>
    </location>
</feature>
<proteinExistence type="predicted"/>
<comment type="caution">
    <text evidence="2">The sequence shown here is derived from an EMBL/GenBank/DDBJ whole genome shotgun (WGS) entry which is preliminary data.</text>
</comment>
<gene>
    <name evidence="2" type="ORF">R1sor_021106</name>
</gene>
<dbReference type="AlphaFoldDB" id="A0ABD3GG36"/>
<evidence type="ECO:0000313" key="3">
    <source>
        <dbReference type="Proteomes" id="UP001633002"/>
    </source>
</evidence>
<keyword evidence="3" id="KW-1185">Reference proteome</keyword>